<reference evidence="3 4" key="1">
    <citation type="journal article" date="2014" name="J Genomics">
        <title>Draft Genome Sequence of the Extremely Halophilic Phototrophic Purple Sulfur Bacterium Halorhodospira halochloris.</title>
        <authorList>
            <person name="Singh K.S."/>
            <person name="Kirksey J."/>
            <person name="Hoff W.D."/>
            <person name="Deole R."/>
        </authorList>
    </citation>
    <scope>NUCLEOTIDE SEQUENCE [LARGE SCALE GENOMIC DNA]</scope>
    <source>
        <strain evidence="3 4">A</strain>
    </source>
</reference>
<dbReference type="HOGENOM" id="CLU_135689_0_0_6"/>
<dbReference type="PATRIC" id="fig|1354791.3.peg.173"/>
<feature type="coiled-coil region" evidence="1">
    <location>
        <begin position="20"/>
        <end position="47"/>
    </location>
</feature>
<name>W8L8E3_9GAMM</name>
<accession>W8L8E3</accession>
<evidence type="ECO:0000256" key="1">
    <source>
        <dbReference type="SAM" id="Coils"/>
    </source>
</evidence>
<sequence>MEAIEHVERRFPAVNDLATNASLRETELRLQKEIEQLRAETRQIEGNLRAEMGRQKVDIIKWTLGALLAHTALILGGMRYFFG</sequence>
<organism evidence="3 4">
    <name type="scientific">Ectothiorhodospira haloalkaliphila</name>
    <dbReference type="NCBI Taxonomy" id="421628"/>
    <lineage>
        <taxon>Bacteria</taxon>
        <taxon>Pseudomonadati</taxon>
        <taxon>Pseudomonadota</taxon>
        <taxon>Gammaproteobacteria</taxon>
        <taxon>Chromatiales</taxon>
        <taxon>Ectothiorhodospiraceae</taxon>
        <taxon>Ectothiorhodospira</taxon>
    </lineage>
</organism>
<evidence type="ECO:0000313" key="3">
    <source>
        <dbReference type="EMBL" id="AHK80100.1"/>
    </source>
</evidence>
<keyword evidence="1" id="KW-0175">Coiled coil</keyword>
<reference evidence="4" key="2">
    <citation type="submission" date="2014-02" db="EMBL/GenBank/DDBJ databases">
        <title>Draft Genome Sequence of extremely halophilic bacteria Halorhodospira halochloris.</title>
        <authorList>
            <person name="Singh K.S."/>
        </authorList>
    </citation>
    <scope>NUCLEOTIDE SEQUENCE [LARGE SCALE GENOMIC DNA]</scope>
    <source>
        <strain evidence="4">A</strain>
    </source>
</reference>
<evidence type="ECO:0008006" key="5">
    <source>
        <dbReference type="Google" id="ProtNLM"/>
    </source>
</evidence>
<dbReference type="RefSeq" id="WP_025282626.1">
    <property type="nucleotide sequence ID" value="NZ_CP007268.1"/>
</dbReference>
<gene>
    <name evidence="3" type="ORF">M911_14170</name>
</gene>
<dbReference type="KEGG" id="hhc:M911_14170"/>
<keyword evidence="2" id="KW-0812">Transmembrane</keyword>
<protein>
    <recommendedName>
        <fullName evidence="5">DUF1640 domain-containing protein</fullName>
    </recommendedName>
</protein>
<evidence type="ECO:0000313" key="4">
    <source>
        <dbReference type="Proteomes" id="UP000019442"/>
    </source>
</evidence>
<dbReference type="EMBL" id="CP007268">
    <property type="protein sequence ID" value="AHK80100.1"/>
    <property type="molecule type" value="Genomic_DNA"/>
</dbReference>
<feature type="transmembrane region" description="Helical" evidence="2">
    <location>
        <begin position="59"/>
        <end position="82"/>
    </location>
</feature>
<dbReference type="AlphaFoldDB" id="W8L8E3"/>
<keyword evidence="4" id="KW-1185">Reference proteome</keyword>
<keyword evidence="2" id="KW-0472">Membrane</keyword>
<dbReference type="Proteomes" id="UP000019442">
    <property type="component" value="Chromosome"/>
</dbReference>
<dbReference type="OrthoDB" id="5796679at2"/>
<keyword evidence="2" id="KW-1133">Transmembrane helix</keyword>
<proteinExistence type="predicted"/>
<evidence type="ECO:0000256" key="2">
    <source>
        <dbReference type="SAM" id="Phobius"/>
    </source>
</evidence>